<accession>A0AAE0IU82</accession>
<comment type="caution">
    <text evidence="1">The sequence shown here is derived from an EMBL/GenBank/DDBJ whole genome shotgun (WGS) entry which is preliminary data.</text>
</comment>
<sequence>MTSDETGLPPRYEIRTLVGPEHAKWACALVTHCSIFASPVFSKVHTTTSTQSRTQLCYAMFRTALYQMSHQVDSGLSLGIFDTEYQFKRHVSAETGGKLYWDLENDASTSTRSEQFEDQLLLEQMDFPLVSVALAYDSFCPLDPTKLQPLYDLFPLIPLRNKATDKRDHRNPAEWQATGPGEVLFRGGTATKAGEEGKGFMKKLSWYMMRKAAADWRFRGIQIGTVHDAVSSVWSRPPAPFTAEVVVRFKCKDDDDDEELRKCFEGSDQEVTMIYVTLKAPN</sequence>
<gene>
    <name evidence="1" type="ORF">B0H66DRAFT_546417</name>
</gene>
<dbReference type="EMBL" id="JAUEDM010000001">
    <property type="protein sequence ID" value="KAK3331376.1"/>
    <property type="molecule type" value="Genomic_DNA"/>
</dbReference>
<proteinExistence type="predicted"/>
<dbReference type="AlphaFoldDB" id="A0AAE0IU82"/>
<keyword evidence="2" id="KW-1185">Reference proteome</keyword>
<protein>
    <submittedName>
        <fullName evidence="1">Uncharacterized protein</fullName>
    </submittedName>
</protein>
<reference evidence="1" key="1">
    <citation type="journal article" date="2023" name="Mol. Phylogenet. Evol.">
        <title>Genome-scale phylogeny and comparative genomics of the fungal order Sordariales.</title>
        <authorList>
            <person name="Hensen N."/>
            <person name="Bonometti L."/>
            <person name="Westerberg I."/>
            <person name="Brannstrom I.O."/>
            <person name="Guillou S."/>
            <person name="Cros-Aarteil S."/>
            <person name="Calhoun S."/>
            <person name="Haridas S."/>
            <person name="Kuo A."/>
            <person name="Mondo S."/>
            <person name="Pangilinan J."/>
            <person name="Riley R."/>
            <person name="LaButti K."/>
            <person name="Andreopoulos B."/>
            <person name="Lipzen A."/>
            <person name="Chen C."/>
            <person name="Yan M."/>
            <person name="Daum C."/>
            <person name="Ng V."/>
            <person name="Clum A."/>
            <person name="Steindorff A."/>
            <person name="Ohm R.A."/>
            <person name="Martin F."/>
            <person name="Silar P."/>
            <person name="Natvig D.O."/>
            <person name="Lalanne C."/>
            <person name="Gautier V."/>
            <person name="Ament-Velasquez S.L."/>
            <person name="Kruys A."/>
            <person name="Hutchinson M.I."/>
            <person name="Powell A.J."/>
            <person name="Barry K."/>
            <person name="Miller A.N."/>
            <person name="Grigoriev I.V."/>
            <person name="Debuchy R."/>
            <person name="Gladieux P."/>
            <person name="Hiltunen Thoren M."/>
            <person name="Johannesson H."/>
        </authorList>
    </citation>
    <scope>NUCLEOTIDE SEQUENCE</scope>
    <source>
        <strain evidence="1">CBS 118394</strain>
    </source>
</reference>
<reference evidence="1" key="2">
    <citation type="submission" date="2023-06" db="EMBL/GenBank/DDBJ databases">
        <authorList>
            <consortium name="Lawrence Berkeley National Laboratory"/>
            <person name="Haridas S."/>
            <person name="Hensen N."/>
            <person name="Bonometti L."/>
            <person name="Westerberg I."/>
            <person name="Brannstrom I.O."/>
            <person name="Guillou S."/>
            <person name="Cros-Aarteil S."/>
            <person name="Calhoun S."/>
            <person name="Kuo A."/>
            <person name="Mondo S."/>
            <person name="Pangilinan J."/>
            <person name="Riley R."/>
            <person name="Labutti K."/>
            <person name="Andreopoulos B."/>
            <person name="Lipzen A."/>
            <person name="Chen C."/>
            <person name="Yanf M."/>
            <person name="Daum C."/>
            <person name="Ng V."/>
            <person name="Clum A."/>
            <person name="Steindorff A."/>
            <person name="Ohm R."/>
            <person name="Martin F."/>
            <person name="Silar P."/>
            <person name="Natvig D."/>
            <person name="Lalanne C."/>
            <person name="Gautier V."/>
            <person name="Ament-Velasquez S.L."/>
            <person name="Kruys A."/>
            <person name="Hutchinson M.I."/>
            <person name="Powell A.J."/>
            <person name="Barry K."/>
            <person name="Miller A.N."/>
            <person name="Grigoriev I.V."/>
            <person name="Debuchy R."/>
            <person name="Gladieux P."/>
            <person name="Thoren M.H."/>
            <person name="Johannesson H."/>
        </authorList>
    </citation>
    <scope>NUCLEOTIDE SEQUENCE</scope>
    <source>
        <strain evidence="1">CBS 118394</strain>
    </source>
</reference>
<dbReference type="Proteomes" id="UP001283341">
    <property type="component" value="Unassembled WGS sequence"/>
</dbReference>
<evidence type="ECO:0000313" key="2">
    <source>
        <dbReference type="Proteomes" id="UP001283341"/>
    </source>
</evidence>
<organism evidence="1 2">
    <name type="scientific">Apodospora peruviana</name>
    <dbReference type="NCBI Taxonomy" id="516989"/>
    <lineage>
        <taxon>Eukaryota</taxon>
        <taxon>Fungi</taxon>
        <taxon>Dikarya</taxon>
        <taxon>Ascomycota</taxon>
        <taxon>Pezizomycotina</taxon>
        <taxon>Sordariomycetes</taxon>
        <taxon>Sordariomycetidae</taxon>
        <taxon>Sordariales</taxon>
        <taxon>Lasiosphaeriaceae</taxon>
        <taxon>Apodospora</taxon>
    </lineage>
</organism>
<evidence type="ECO:0000313" key="1">
    <source>
        <dbReference type="EMBL" id="KAK3331376.1"/>
    </source>
</evidence>
<name>A0AAE0IU82_9PEZI</name>